<dbReference type="PANTHER" id="PTHR12673:SF248">
    <property type="entry name" value="PLECKSTRIN DOMAIN-CONTAINING PROTEIN"/>
    <property type="match status" value="1"/>
</dbReference>
<accession>A0A152A8R9</accession>
<dbReference type="SMART" id="SM00325">
    <property type="entry name" value="RhoGEF"/>
    <property type="match status" value="1"/>
</dbReference>
<dbReference type="InParanoid" id="A0A152A8R9"/>
<feature type="region of interest" description="Disordered" evidence="1">
    <location>
        <begin position="469"/>
        <end position="500"/>
    </location>
</feature>
<dbReference type="CDD" id="cd00160">
    <property type="entry name" value="RhoGEF"/>
    <property type="match status" value="1"/>
</dbReference>
<proteinExistence type="predicted"/>
<evidence type="ECO:0000256" key="1">
    <source>
        <dbReference type="SAM" id="MobiDB-lite"/>
    </source>
</evidence>
<protein>
    <submittedName>
        <fullName evidence="4">Pleckstrin (PH) domain-containing protein</fullName>
    </submittedName>
</protein>
<dbReference type="GO" id="GO:0005737">
    <property type="term" value="C:cytoplasm"/>
    <property type="evidence" value="ECO:0007669"/>
    <property type="project" value="TreeGrafter"/>
</dbReference>
<dbReference type="InterPro" id="IPR011993">
    <property type="entry name" value="PH-like_dom_sf"/>
</dbReference>
<dbReference type="GO" id="GO:0005085">
    <property type="term" value="F:guanyl-nucleotide exchange factor activity"/>
    <property type="evidence" value="ECO:0007669"/>
    <property type="project" value="InterPro"/>
</dbReference>
<dbReference type="STRING" id="361077.A0A152A8R9"/>
<dbReference type="OMA" id="VFRINCE"/>
<dbReference type="InterPro" id="IPR016024">
    <property type="entry name" value="ARM-type_fold"/>
</dbReference>
<dbReference type="InterPro" id="IPR000219">
    <property type="entry name" value="DH_dom"/>
</dbReference>
<organism evidence="4 5">
    <name type="scientific">Tieghemostelium lacteum</name>
    <name type="common">Slime mold</name>
    <name type="synonym">Dictyostelium lacteum</name>
    <dbReference type="NCBI Taxonomy" id="361077"/>
    <lineage>
        <taxon>Eukaryota</taxon>
        <taxon>Amoebozoa</taxon>
        <taxon>Evosea</taxon>
        <taxon>Eumycetozoa</taxon>
        <taxon>Dictyostelia</taxon>
        <taxon>Dictyosteliales</taxon>
        <taxon>Raperosteliaceae</taxon>
        <taxon>Tieghemostelium</taxon>
    </lineage>
</organism>
<feature type="region of interest" description="Disordered" evidence="1">
    <location>
        <begin position="880"/>
        <end position="912"/>
    </location>
</feature>
<dbReference type="OrthoDB" id="10256089at2759"/>
<dbReference type="Gene3D" id="1.25.10.10">
    <property type="entry name" value="Leucine-rich Repeat Variant"/>
    <property type="match status" value="2"/>
</dbReference>
<evidence type="ECO:0000259" key="2">
    <source>
        <dbReference type="PROSITE" id="PS50003"/>
    </source>
</evidence>
<dbReference type="FunCoup" id="A0A152A8R9">
    <property type="interactions" value="73"/>
</dbReference>
<dbReference type="InterPro" id="IPR051092">
    <property type="entry name" value="FYVE_RhoGEF_PH"/>
</dbReference>
<dbReference type="SUPFAM" id="SSF48065">
    <property type="entry name" value="DBL homology domain (DH-domain)"/>
    <property type="match status" value="1"/>
</dbReference>
<dbReference type="InterPro" id="IPR001849">
    <property type="entry name" value="PH_domain"/>
</dbReference>
<dbReference type="Gene3D" id="2.30.29.30">
    <property type="entry name" value="Pleckstrin-homology domain (PH domain)/Phosphotyrosine-binding domain (PTB)"/>
    <property type="match status" value="1"/>
</dbReference>
<sequence length="993" mass="112491">MERINAYISRLSSSDISVQESSLRTLINYSIEPQLLLAIYNEIKIDIFKQLLKSENEVIQMLTIWLLSHLCGSIYISSDVLKSQSIVDEVLKLLEIENEDISEKILWFLENLTMNPNHSFLLGDGVIISLIEFLRYSNAKLVQLCAKPLIHLLHKETCGDYLNNQQIFIQNQGIQVIQTILTSKYPVADMSLIQPLVSILHVLSIYLPKIRILIAEPALLAQLISLFSLNSTQEIKDTTMMILVNLSLTEEAENPIFESGAIMPLLDIVASISSSEVLRYHAISCLANLTSNPRIRTVLRSRYLIDSLCEILKEIDGSSDEYSMILGAISVLLSNLCIDEICRYRALQTDIHQLLIKLVNYPHPQVRDSIQRTLENLREPIPQEILNQFNQESIEDESDDFEDQPLILNTPNTPDTNQNVATFSLNGASSLSSSHSNLGIYNTNSNNAISSPPIRKGIYRLSTFTSPSRVSSNNLLNGANTPPSNDTLTAGNHSHSNSHLSLPNVVVTSSNSQSSQSLLSPNRLIGSPPQTQNVHTISPPLPPLVDEPSLQFRRGKIIKEIMDTEQAYVHSLGICIRVYFNPLVVQYTNPPIIPKQTVETIFSNIDKVFRINCEFLKKLRLVVSSSNANSQGNSHGQLPNGNISSSSNIDTMEVAQAFLWLWNQQSTIYEYRHYINGFNKAMESVHENRAKVPRFKEFLDKCQFSDQCKSETIDSYLIRPIQRLPRYILLLTDLLAHTVDMLERNSIEDALERTKQIVDLLNESKRKAENFTKTLMLQQKFTNLSEYESKLSNNNNIYNTIPRNNPVGNGVVYTKQIVREGLLMQFLKSKPSQYRYLILYNDQLFITIQKKDKYHILQIIPLLDLKIIYLSNPSTTVNATTLSGSSSTDSIVSLSSNTSTTSNSNTSTATTVTTNTLPENSFQLLWSSAQDTFEREMLLYTSTPEERDNWVKEIRDTCNSVKKTHIENIIKSQFKQQQQQQYQQLQNTIQVEI</sequence>
<dbReference type="Gene3D" id="1.20.900.10">
    <property type="entry name" value="Dbl homology (DH) domain"/>
    <property type="match status" value="1"/>
</dbReference>
<dbReference type="Proteomes" id="UP000076078">
    <property type="component" value="Unassembled WGS sequence"/>
</dbReference>
<comment type="caution">
    <text evidence="4">The sequence shown here is derived from an EMBL/GenBank/DDBJ whole genome shotgun (WGS) entry which is preliminary data.</text>
</comment>
<feature type="domain" description="PH" evidence="2">
    <location>
        <begin position="816"/>
        <end position="959"/>
    </location>
</feature>
<dbReference type="PROSITE" id="PS50003">
    <property type="entry name" value="PH_DOMAIN"/>
    <property type="match status" value="1"/>
</dbReference>
<dbReference type="EMBL" id="LODT01000001">
    <property type="protein sequence ID" value="KYR02602.1"/>
    <property type="molecule type" value="Genomic_DNA"/>
</dbReference>
<name>A0A152A8R9_TIELA</name>
<evidence type="ECO:0000313" key="4">
    <source>
        <dbReference type="EMBL" id="KYR02602.1"/>
    </source>
</evidence>
<dbReference type="SUPFAM" id="SSF48371">
    <property type="entry name" value="ARM repeat"/>
    <property type="match status" value="1"/>
</dbReference>
<dbReference type="AlphaFoldDB" id="A0A152A8R9"/>
<reference evidence="4 5" key="1">
    <citation type="submission" date="2015-12" db="EMBL/GenBank/DDBJ databases">
        <title>Dictyostelia acquired genes for synthesis and detection of signals that induce cell-type specialization by lateral gene transfer from prokaryotes.</title>
        <authorList>
            <person name="Gloeckner G."/>
            <person name="Schaap P."/>
        </authorList>
    </citation>
    <scope>NUCLEOTIDE SEQUENCE [LARGE SCALE GENOMIC DNA]</scope>
    <source>
        <strain evidence="4 5">TK</strain>
    </source>
</reference>
<dbReference type="SUPFAM" id="SSF50729">
    <property type="entry name" value="PH domain-like"/>
    <property type="match status" value="1"/>
</dbReference>
<feature type="compositionally biased region" description="Polar residues" evidence="1">
    <location>
        <begin position="469"/>
        <end position="491"/>
    </location>
</feature>
<dbReference type="InterPro" id="IPR011989">
    <property type="entry name" value="ARM-like"/>
</dbReference>
<dbReference type="Pfam" id="PF00621">
    <property type="entry name" value="RhoGEF"/>
    <property type="match status" value="1"/>
</dbReference>
<evidence type="ECO:0000259" key="3">
    <source>
        <dbReference type="PROSITE" id="PS50010"/>
    </source>
</evidence>
<keyword evidence="5" id="KW-1185">Reference proteome</keyword>
<gene>
    <name evidence="4" type="ORF">DLAC_00045</name>
</gene>
<dbReference type="InterPro" id="IPR035899">
    <property type="entry name" value="DBL_dom_sf"/>
</dbReference>
<dbReference type="SMART" id="SM00233">
    <property type="entry name" value="PH"/>
    <property type="match status" value="1"/>
</dbReference>
<feature type="domain" description="DH" evidence="3">
    <location>
        <begin position="553"/>
        <end position="764"/>
    </location>
</feature>
<dbReference type="PROSITE" id="PS50010">
    <property type="entry name" value="DH_2"/>
    <property type="match status" value="1"/>
</dbReference>
<dbReference type="PANTHER" id="PTHR12673">
    <property type="entry name" value="FACIOGENITAL DYSPLASIA PROTEIN"/>
    <property type="match status" value="1"/>
</dbReference>
<evidence type="ECO:0000313" key="5">
    <source>
        <dbReference type="Proteomes" id="UP000076078"/>
    </source>
</evidence>